<proteinExistence type="predicted"/>
<dbReference type="AlphaFoldDB" id="A0AAD9DMD5"/>
<protein>
    <submittedName>
        <fullName evidence="2">Uncharacterized protein</fullName>
    </submittedName>
</protein>
<dbReference type="Proteomes" id="UP001239994">
    <property type="component" value="Unassembled WGS sequence"/>
</dbReference>
<sequence>AHPKGPALRSVQGGIPMAAIASRPYSTSGNMDPVSDRPPSGQRRQPYTYSMTDAVRPVGIEGPLNMPVLGGPQRPYSYTADSGQVLSNPYAKARNPYEDPQPSDRYCHQASFPHAHHGNRTSQFSAFHNAPDYTNSSSAFPRAQLGGI</sequence>
<name>A0AAD9DMD5_9TELE</name>
<evidence type="ECO:0000313" key="2">
    <source>
        <dbReference type="EMBL" id="KAK1787980.1"/>
    </source>
</evidence>
<keyword evidence="3" id="KW-1185">Reference proteome</keyword>
<accession>A0AAD9DMD5</accession>
<dbReference type="EMBL" id="JAROKS010000023">
    <property type="protein sequence ID" value="KAK1787980.1"/>
    <property type="molecule type" value="Genomic_DNA"/>
</dbReference>
<evidence type="ECO:0000256" key="1">
    <source>
        <dbReference type="SAM" id="MobiDB-lite"/>
    </source>
</evidence>
<organism evidence="2 3">
    <name type="scientific">Electrophorus voltai</name>
    <dbReference type="NCBI Taxonomy" id="2609070"/>
    <lineage>
        <taxon>Eukaryota</taxon>
        <taxon>Metazoa</taxon>
        <taxon>Chordata</taxon>
        <taxon>Craniata</taxon>
        <taxon>Vertebrata</taxon>
        <taxon>Euteleostomi</taxon>
        <taxon>Actinopterygii</taxon>
        <taxon>Neopterygii</taxon>
        <taxon>Teleostei</taxon>
        <taxon>Ostariophysi</taxon>
        <taxon>Gymnotiformes</taxon>
        <taxon>Gymnotoidei</taxon>
        <taxon>Gymnotidae</taxon>
        <taxon>Electrophorus</taxon>
    </lineage>
</organism>
<gene>
    <name evidence="2" type="ORF">P4O66_015951</name>
</gene>
<evidence type="ECO:0000313" key="3">
    <source>
        <dbReference type="Proteomes" id="UP001239994"/>
    </source>
</evidence>
<reference evidence="2" key="1">
    <citation type="submission" date="2023-03" db="EMBL/GenBank/DDBJ databases">
        <title>Electrophorus voltai genome.</title>
        <authorList>
            <person name="Bian C."/>
        </authorList>
    </citation>
    <scope>NUCLEOTIDE SEQUENCE</scope>
    <source>
        <strain evidence="2">CB-2022</strain>
        <tissue evidence="2">Muscle</tissue>
    </source>
</reference>
<feature type="region of interest" description="Disordered" evidence="1">
    <location>
        <begin position="90"/>
        <end position="129"/>
    </location>
</feature>
<feature type="non-terminal residue" evidence="2">
    <location>
        <position position="148"/>
    </location>
</feature>
<comment type="caution">
    <text evidence="2">The sequence shown here is derived from an EMBL/GenBank/DDBJ whole genome shotgun (WGS) entry which is preliminary data.</text>
</comment>
<feature type="compositionally biased region" description="Polar residues" evidence="1">
    <location>
        <begin position="120"/>
        <end position="129"/>
    </location>
</feature>
<feature type="region of interest" description="Disordered" evidence="1">
    <location>
        <begin position="1"/>
        <end position="46"/>
    </location>
</feature>